<evidence type="ECO:0000313" key="1">
    <source>
        <dbReference type="EMBL" id="MFC5910712.1"/>
    </source>
</evidence>
<dbReference type="Pfam" id="PF04237">
    <property type="entry name" value="YjbR"/>
    <property type="match status" value="1"/>
</dbReference>
<dbReference type="SUPFAM" id="SSF142906">
    <property type="entry name" value="YjbR-like"/>
    <property type="match status" value="1"/>
</dbReference>
<protein>
    <submittedName>
        <fullName evidence="1">MmcQ/YjbR family DNA-binding protein</fullName>
    </submittedName>
</protein>
<dbReference type="GO" id="GO:0003677">
    <property type="term" value="F:DNA binding"/>
    <property type="evidence" value="ECO:0007669"/>
    <property type="project" value="UniProtKB-KW"/>
</dbReference>
<name>A0ABW1GAZ5_9ACTN</name>
<dbReference type="PANTHER" id="PTHR35145:SF1">
    <property type="entry name" value="CYTOPLASMIC PROTEIN"/>
    <property type="match status" value="1"/>
</dbReference>
<dbReference type="InterPro" id="IPR007351">
    <property type="entry name" value="YjbR"/>
</dbReference>
<evidence type="ECO:0000313" key="2">
    <source>
        <dbReference type="Proteomes" id="UP001596174"/>
    </source>
</evidence>
<keyword evidence="1" id="KW-0238">DNA-binding</keyword>
<dbReference type="Gene3D" id="3.90.1150.30">
    <property type="match status" value="1"/>
</dbReference>
<proteinExistence type="predicted"/>
<dbReference type="InterPro" id="IPR038056">
    <property type="entry name" value="YjbR-like_sf"/>
</dbReference>
<comment type="caution">
    <text evidence="1">The sequence shown here is derived from an EMBL/GenBank/DDBJ whole genome shotgun (WGS) entry which is preliminary data.</text>
</comment>
<dbReference type="Proteomes" id="UP001596174">
    <property type="component" value="Unassembled WGS sequence"/>
</dbReference>
<dbReference type="InterPro" id="IPR058532">
    <property type="entry name" value="YjbR/MT2646/Rv2570-like"/>
</dbReference>
<organism evidence="1 2">
    <name type="scientific">Streptacidiphilus monticola</name>
    <dbReference type="NCBI Taxonomy" id="2161674"/>
    <lineage>
        <taxon>Bacteria</taxon>
        <taxon>Bacillati</taxon>
        <taxon>Actinomycetota</taxon>
        <taxon>Actinomycetes</taxon>
        <taxon>Kitasatosporales</taxon>
        <taxon>Streptomycetaceae</taxon>
        <taxon>Streptacidiphilus</taxon>
    </lineage>
</organism>
<keyword evidence="2" id="KW-1185">Reference proteome</keyword>
<accession>A0ABW1GAZ5</accession>
<dbReference type="EMBL" id="JBHSQJ010000131">
    <property type="protein sequence ID" value="MFC5910712.1"/>
    <property type="molecule type" value="Genomic_DNA"/>
</dbReference>
<dbReference type="PANTHER" id="PTHR35145">
    <property type="entry name" value="CYTOPLASMIC PROTEIN-RELATED"/>
    <property type="match status" value="1"/>
</dbReference>
<sequence>MTPEELRALCLEFNGAEETFPFGPDTAVFKVGGKMFALSALDPGRLQVNLKCEPDRAVELRKAYPAIVPGWHMDKRHWNTVSLDGTLPDDLVRELVEDSYDLVVAKLPRREQLALDWPGVGRVP</sequence>
<reference evidence="2" key="1">
    <citation type="journal article" date="2019" name="Int. J. Syst. Evol. Microbiol.">
        <title>The Global Catalogue of Microorganisms (GCM) 10K type strain sequencing project: providing services to taxonomists for standard genome sequencing and annotation.</title>
        <authorList>
            <consortium name="The Broad Institute Genomics Platform"/>
            <consortium name="The Broad Institute Genome Sequencing Center for Infectious Disease"/>
            <person name="Wu L."/>
            <person name="Ma J."/>
        </authorList>
    </citation>
    <scope>NUCLEOTIDE SEQUENCE [LARGE SCALE GENOMIC DNA]</scope>
    <source>
        <strain evidence="2">JCM 4816</strain>
    </source>
</reference>
<dbReference type="RefSeq" id="WP_380588375.1">
    <property type="nucleotide sequence ID" value="NZ_JBHSQJ010000131.1"/>
</dbReference>
<gene>
    <name evidence="1" type="ORF">ACFP3V_26335</name>
</gene>